<feature type="domain" description="DUF8212" evidence="2">
    <location>
        <begin position="226"/>
        <end position="299"/>
    </location>
</feature>
<accession>A0AAN7H6Z2</accession>
<dbReference type="InterPro" id="IPR058525">
    <property type="entry name" value="DUF8212"/>
</dbReference>
<dbReference type="Pfam" id="PF06985">
    <property type="entry name" value="HET"/>
    <property type="match status" value="1"/>
</dbReference>
<protein>
    <submittedName>
        <fullName evidence="3">Heterokaryon incompatibility protein-domain-containing protein</fullName>
    </submittedName>
</protein>
<dbReference type="Pfam" id="PF26640">
    <property type="entry name" value="DUF8212"/>
    <property type="match status" value="1"/>
</dbReference>
<dbReference type="Proteomes" id="UP001303760">
    <property type="component" value="Unassembled WGS sequence"/>
</dbReference>
<comment type="caution">
    <text evidence="3">The sequence shown here is derived from an EMBL/GenBank/DDBJ whole genome shotgun (WGS) entry which is preliminary data.</text>
</comment>
<keyword evidence="4" id="KW-1185">Reference proteome</keyword>
<dbReference type="PANTHER" id="PTHR10622">
    <property type="entry name" value="HET DOMAIN-CONTAINING PROTEIN"/>
    <property type="match status" value="1"/>
</dbReference>
<dbReference type="EMBL" id="MU860527">
    <property type="protein sequence ID" value="KAK4233552.1"/>
    <property type="molecule type" value="Genomic_DNA"/>
</dbReference>
<evidence type="ECO:0000313" key="4">
    <source>
        <dbReference type="Proteomes" id="UP001303760"/>
    </source>
</evidence>
<gene>
    <name evidence="3" type="ORF">C8A03DRAFT_38728</name>
</gene>
<reference evidence="3" key="1">
    <citation type="journal article" date="2023" name="Mol. Phylogenet. Evol.">
        <title>Genome-scale phylogeny and comparative genomics of the fungal order Sordariales.</title>
        <authorList>
            <person name="Hensen N."/>
            <person name="Bonometti L."/>
            <person name="Westerberg I."/>
            <person name="Brannstrom I.O."/>
            <person name="Guillou S."/>
            <person name="Cros-Aarteil S."/>
            <person name="Calhoun S."/>
            <person name="Haridas S."/>
            <person name="Kuo A."/>
            <person name="Mondo S."/>
            <person name="Pangilinan J."/>
            <person name="Riley R."/>
            <person name="LaButti K."/>
            <person name="Andreopoulos B."/>
            <person name="Lipzen A."/>
            <person name="Chen C."/>
            <person name="Yan M."/>
            <person name="Daum C."/>
            <person name="Ng V."/>
            <person name="Clum A."/>
            <person name="Steindorff A."/>
            <person name="Ohm R.A."/>
            <person name="Martin F."/>
            <person name="Silar P."/>
            <person name="Natvig D.O."/>
            <person name="Lalanne C."/>
            <person name="Gautier V."/>
            <person name="Ament-Velasquez S.L."/>
            <person name="Kruys A."/>
            <person name="Hutchinson M.I."/>
            <person name="Powell A.J."/>
            <person name="Barry K."/>
            <person name="Miller A.N."/>
            <person name="Grigoriev I.V."/>
            <person name="Debuchy R."/>
            <person name="Gladieux P."/>
            <person name="Hiltunen Thoren M."/>
            <person name="Johannesson H."/>
        </authorList>
    </citation>
    <scope>NUCLEOTIDE SEQUENCE</scope>
    <source>
        <strain evidence="3">CBS 532.94</strain>
    </source>
</reference>
<sequence length="632" mass="71762">MRLLNATTLKLEEFVNHEQAPPYAILSHTWGDEEVTFQEIADLETARKKAGFSKIEQCCRQAVHDGWDWVWVDSCCIDKTSSAELSESINSMFRWYEDAEVCYAYLVDVPPLSSYLSDREIRQGIHFRGSRWFRRGWTLQELLAPTFLEFFDREWQPIGSREFWADEIEVATGIEVDQLANFQQCSVATKLSWAATRETKRIEDRAYSLLGLLGVNMPLIYGEGKRAFIRLQHELTRYFNDESIFAWGLPLDQGIPVVYREGTDPAAGRSHRDTLVFAPSPEEFELSRGITPWMFDKQPRLFQATNAGLSIRTEVFKVPQDHSNLQSLYLIPLNCTWSRNTQLAARGPMVLFLRDAQGPADDSTRVPELFTKVGCSPMMTWDCGQWESLGRHDILIALEGSPEVGSGNKKSEVDIRFQPYALPSAGGPVTRFDHTCYLGRIDHPTGQWDITEKRGPPPTIAENEALICTVSTRSRETWQTVGYVTIVKWNRWSPRRGLTYGIWLLDDDERDLHYYMLRLRLDSDRTHRYPITAPGLLEFGSPSAVMRLHVGARPHPTRAGEKQYCVRMSPDRYLGPVVSEDKSQHGDTVKELNIGDSLANPPTACSPDDIPGQRSLRLGEGAVADTLYKSAG</sequence>
<name>A0AAN7H6Z2_9PEZI</name>
<feature type="domain" description="Heterokaryon incompatibility" evidence="1">
    <location>
        <begin position="23"/>
        <end position="108"/>
    </location>
</feature>
<dbReference type="AlphaFoldDB" id="A0AAN7H6Z2"/>
<dbReference type="InterPro" id="IPR010730">
    <property type="entry name" value="HET"/>
</dbReference>
<organism evidence="3 4">
    <name type="scientific">Achaetomium macrosporum</name>
    <dbReference type="NCBI Taxonomy" id="79813"/>
    <lineage>
        <taxon>Eukaryota</taxon>
        <taxon>Fungi</taxon>
        <taxon>Dikarya</taxon>
        <taxon>Ascomycota</taxon>
        <taxon>Pezizomycotina</taxon>
        <taxon>Sordariomycetes</taxon>
        <taxon>Sordariomycetidae</taxon>
        <taxon>Sordariales</taxon>
        <taxon>Chaetomiaceae</taxon>
        <taxon>Achaetomium</taxon>
    </lineage>
</organism>
<proteinExistence type="predicted"/>
<evidence type="ECO:0000259" key="1">
    <source>
        <dbReference type="Pfam" id="PF06985"/>
    </source>
</evidence>
<dbReference type="PANTHER" id="PTHR10622:SF10">
    <property type="entry name" value="HET DOMAIN-CONTAINING PROTEIN"/>
    <property type="match status" value="1"/>
</dbReference>
<evidence type="ECO:0000259" key="2">
    <source>
        <dbReference type="Pfam" id="PF26640"/>
    </source>
</evidence>
<evidence type="ECO:0000313" key="3">
    <source>
        <dbReference type="EMBL" id="KAK4233552.1"/>
    </source>
</evidence>
<reference evidence="3" key="2">
    <citation type="submission" date="2023-05" db="EMBL/GenBank/DDBJ databases">
        <authorList>
            <consortium name="Lawrence Berkeley National Laboratory"/>
            <person name="Steindorff A."/>
            <person name="Hensen N."/>
            <person name="Bonometti L."/>
            <person name="Westerberg I."/>
            <person name="Brannstrom I.O."/>
            <person name="Guillou S."/>
            <person name="Cros-Aarteil S."/>
            <person name="Calhoun S."/>
            <person name="Haridas S."/>
            <person name="Kuo A."/>
            <person name="Mondo S."/>
            <person name="Pangilinan J."/>
            <person name="Riley R."/>
            <person name="Labutti K."/>
            <person name="Andreopoulos B."/>
            <person name="Lipzen A."/>
            <person name="Chen C."/>
            <person name="Yanf M."/>
            <person name="Daum C."/>
            <person name="Ng V."/>
            <person name="Clum A."/>
            <person name="Ohm R."/>
            <person name="Martin F."/>
            <person name="Silar P."/>
            <person name="Natvig D."/>
            <person name="Lalanne C."/>
            <person name="Gautier V."/>
            <person name="Ament-Velasquez S.L."/>
            <person name="Kruys A."/>
            <person name="Hutchinson M.I."/>
            <person name="Powell A.J."/>
            <person name="Barry K."/>
            <person name="Miller A.N."/>
            <person name="Grigoriev I.V."/>
            <person name="Debuchy R."/>
            <person name="Gladieux P."/>
            <person name="Thoren M.H."/>
            <person name="Johannesson H."/>
        </authorList>
    </citation>
    <scope>NUCLEOTIDE SEQUENCE</scope>
    <source>
        <strain evidence="3">CBS 532.94</strain>
    </source>
</reference>